<reference evidence="2" key="1">
    <citation type="journal article" date="2019" name="Int. J. Syst. Evol. Microbiol.">
        <title>The Global Catalogue of Microorganisms (GCM) 10K type strain sequencing project: providing services to taxonomists for standard genome sequencing and annotation.</title>
        <authorList>
            <consortium name="The Broad Institute Genomics Platform"/>
            <consortium name="The Broad Institute Genome Sequencing Center for Infectious Disease"/>
            <person name="Wu L."/>
            <person name="Ma J."/>
        </authorList>
    </citation>
    <scope>NUCLEOTIDE SEQUENCE [LARGE SCALE GENOMIC DNA]</scope>
    <source>
        <strain evidence="2">CCUG 70865</strain>
    </source>
</reference>
<proteinExistence type="predicted"/>
<dbReference type="PROSITE" id="PS50818">
    <property type="entry name" value="INTEIN_C_TER"/>
    <property type="match status" value="1"/>
</dbReference>
<dbReference type="EMBL" id="JBHUDZ010000009">
    <property type="protein sequence ID" value="MFD1603060.1"/>
    <property type="molecule type" value="Genomic_DNA"/>
</dbReference>
<gene>
    <name evidence="1" type="ORF">ACFSC2_09970</name>
</gene>
<evidence type="ECO:0000313" key="1">
    <source>
        <dbReference type="EMBL" id="MFD1603060.1"/>
    </source>
</evidence>
<keyword evidence="2" id="KW-1185">Reference proteome</keyword>
<accession>A0ABW4HCY1</accession>
<protein>
    <recommendedName>
        <fullName evidence="3">Protein NO VEIN C-terminal domain-containing protein</fullName>
    </recommendedName>
</protein>
<comment type="caution">
    <text evidence="1">The sequence shown here is derived from an EMBL/GenBank/DDBJ whole genome shotgun (WGS) entry which is preliminary data.</text>
</comment>
<evidence type="ECO:0000313" key="2">
    <source>
        <dbReference type="Proteomes" id="UP001597138"/>
    </source>
</evidence>
<evidence type="ECO:0008006" key="3">
    <source>
        <dbReference type="Google" id="ProtNLM"/>
    </source>
</evidence>
<organism evidence="1 2">
    <name type="scientific">Flavobacterium artemisiae</name>
    <dbReference type="NCBI Taxonomy" id="2126556"/>
    <lineage>
        <taxon>Bacteria</taxon>
        <taxon>Pseudomonadati</taxon>
        <taxon>Bacteroidota</taxon>
        <taxon>Flavobacteriia</taxon>
        <taxon>Flavobacteriales</taxon>
        <taxon>Flavobacteriaceae</taxon>
        <taxon>Flavobacterium</taxon>
    </lineage>
</organism>
<dbReference type="Proteomes" id="UP001597138">
    <property type="component" value="Unassembled WGS sequence"/>
</dbReference>
<sequence>MSNSIISELKEIHKKYRVESKDVSSQTKFAQLITSEWQQKVINGENIKSEVRVSTTNNERFDLVDYENFIAYELKVSGKNTHHEFYKNVVKVLTHNCHHDTKIKKLVFLSEKKGIDNLEKRIDLKFKELLKDSHNITIELISL</sequence>
<dbReference type="InterPro" id="IPR030934">
    <property type="entry name" value="Intein_C"/>
</dbReference>
<name>A0ABW4HCY1_9FLAO</name>
<dbReference type="RefSeq" id="WP_379814137.1">
    <property type="nucleotide sequence ID" value="NZ_JBHUDZ010000009.1"/>
</dbReference>